<reference evidence="1" key="1">
    <citation type="submission" date="2022-04" db="EMBL/GenBank/DDBJ databases">
        <title>Genome of the entomopathogenic fungus Entomophthora muscae.</title>
        <authorList>
            <person name="Elya C."/>
            <person name="Lovett B.R."/>
            <person name="Lee E."/>
            <person name="Macias A.M."/>
            <person name="Hajek A.E."/>
            <person name="De Bivort B.L."/>
            <person name="Kasson M.T."/>
            <person name="De Fine Licht H.H."/>
            <person name="Stajich J.E."/>
        </authorList>
    </citation>
    <scope>NUCLEOTIDE SEQUENCE</scope>
    <source>
        <strain evidence="1">Berkeley</strain>
    </source>
</reference>
<accession>A0ACC2SKP8</accession>
<dbReference type="EMBL" id="QTSX02004995">
    <property type="protein sequence ID" value="KAJ9062702.1"/>
    <property type="molecule type" value="Genomic_DNA"/>
</dbReference>
<dbReference type="EC" id="3.4.24.56" evidence="1"/>
<gene>
    <name evidence="1" type="primary">STE23_21</name>
    <name evidence="1" type="ORF">DSO57_1008153</name>
</gene>
<dbReference type="Proteomes" id="UP001165960">
    <property type="component" value="Unassembled WGS sequence"/>
</dbReference>
<sequence>MSQKETQLMFHWWVVGIVWLVVKCQTDWKNGTLANGMQYVLIQDKAMDMAKVSLRVAAGHSTSPEELPALAYIVAKTLLCSNGQESSEPFNEFLNRKEGIYTTLVEEERAYFQFQVPIQHLDQALMRYFMFL</sequence>
<keyword evidence="1" id="KW-0645">Protease</keyword>
<keyword evidence="1" id="KW-0378">Hydrolase</keyword>
<name>A0ACC2SKP8_9FUNG</name>
<organism evidence="1 2">
    <name type="scientific">Entomophthora muscae</name>
    <dbReference type="NCBI Taxonomy" id="34485"/>
    <lineage>
        <taxon>Eukaryota</taxon>
        <taxon>Fungi</taxon>
        <taxon>Fungi incertae sedis</taxon>
        <taxon>Zoopagomycota</taxon>
        <taxon>Entomophthoromycotina</taxon>
        <taxon>Entomophthoromycetes</taxon>
        <taxon>Entomophthorales</taxon>
        <taxon>Entomophthoraceae</taxon>
        <taxon>Entomophthora</taxon>
    </lineage>
</organism>
<proteinExistence type="predicted"/>
<keyword evidence="2" id="KW-1185">Reference proteome</keyword>
<comment type="caution">
    <text evidence="1">The sequence shown here is derived from an EMBL/GenBank/DDBJ whole genome shotgun (WGS) entry which is preliminary data.</text>
</comment>
<keyword evidence="1" id="KW-0482">Metalloprotease</keyword>
<evidence type="ECO:0000313" key="1">
    <source>
        <dbReference type="EMBL" id="KAJ9062702.1"/>
    </source>
</evidence>
<evidence type="ECO:0000313" key="2">
    <source>
        <dbReference type="Proteomes" id="UP001165960"/>
    </source>
</evidence>
<protein>
    <submittedName>
        <fullName evidence="1">Metalloprotease</fullName>
        <ecNumber evidence="1">3.4.24.56</ecNumber>
    </submittedName>
</protein>